<dbReference type="EMBL" id="CAJNYD010003011">
    <property type="protein sequence ID" value="CAF3471560.1"/>
    <property type="molecule type" value="Genomic_DNA"/>
</dbReference>
<evidence type="ECO:0000313" key="8">
    <source>
        <dbReference type="EMBL" id="CAF4477305.1"/>
    </source>
</evidence>
<evidence type="ECO:0000313" key="5">
    <source>
        <dbReference type="EMBL" id="CAF3471560.1"/>
    </source>
</evidence>
<gene>
    <name evidence="4" type="ORF">GRG538_LOCUS10376</name>
    <name evidence="6" type="ORF">HFQ381_LOCUS6755</name>
    <name evidence="3" type="ORF">KIK155_LOCUS3434</name>
    <name evidence="5" type="ORF">LUA448_LOCUS23408</name>
    <name evidence="8" type="ORF">QYT958_LOCUS2730</name>
    <name evidence="2" type="ORF">TIS948_LOCUS20687</name>
    <name evidence="9" type="ORF">TOA249_LOCUS7177</name>
    <name evidence="7" type="ORF">UJA718_LOCUS8929</name>
</gene>
<protein>
    <submittedName>
        <fullName evidence="6">Uncharacterized protein</fullName>
    </submittedName>
</protein>
<dbReference type="Proteomes" id="UP000663872">
    <property type="component" value="Unassembled WGS sequence"/>
</dbReference>
<dbReference type="EMBL" id="CAJOBR010000182">
    <property type="protein sequence ID" value="CAF4477305.1"/>
    <property type="molecule type" value="Genomic_DNA"/>
</dbReference>
<dbReference type="EMBL" id="CAJNYT010001320">
    <property type="protein sequence ID" value="CAF3405051.1"/>
    <property type="molecule type" value="Genomic_DNA"/>
</dbReference>
<proteinExistence type="predicted"/>
<accession>A0A820AK59</accession>
<dbReference type="Proteomes" id="UP000663848">
    <property type="component" value="Unassembled WGS sequence"/>
</dbReference>
<dbReference type="EMBL" id="CAJNYV010000165">
    <property type="protein sequence ID" value="CAF3349111.1"/>
    <property type="molecule type" value="Genomic_DNA"/>
</dbReference>
<dbReference type="AlphaFoldDB" id="A0A820AK59"/>
<comment type="caution">
    <text evidence="6">The sequence shown here is derived from an EMBL/GenBank/DDBJ whole genome shotgun (WGS) entry which is preliminary data.</text>
</comment>
<dbReference type="Proteomes" id="UP000663838">
    <property type="component" value="Unassembled WGS sequence"/>
</dbReference>
<name>A0A820AK59_9BILA</name>
<evidence type="ECO:0000256" key="1">
    <source>
        <dbReference type="SAM" id="Phobius"/>
    </source>
</evidence>
<evidence type="ECO:0000313" key="3">
    <source>
        <dbReference type="EMBL" id="CAF3349111.1"/>
    </source>
</evidence>
<dbReference type="EMBL" id="CAJNXB010003581">
    <property type="protein sequence ID" value="CAF3325778.1"/>
    <property type="molecule type" value="Genomic_DNA"/>
</dbReference>
<dbReference type="Proteomes" id="UP000663873">
    <property type="component" value="Unassembled WGS sequence"/>
</dbReference>
<dbReference type="Proteomes" id="UP000663825">
    <property type="component" value="Unassembled WGS sequence"/>
</dbReference>
<dbReference type="OrthoDB" id="10053926at2759"/>
<evidence type="ECO:0000313" key="2">
    <source>
        <dbReference type="EMBL" id="CAF3325778.1"/>
    </source>
</evidence>
<reference evidence="6" key="1">
    <citation type="submission" date="2021-02" db="EMBL/GenBank/DDBJ databases">
        <authorList>
            <person name="Nowell W R."/>
        </authorList>
    </citation>
    <scope>NUCLEOTIDE SEQUENCE</scope>
</reference>
<keyword evidence="11" id="KW-1185">Reference proteome</keyword>
<keyword evidence="1" id="KW-0472">Membrane</keyword>
<sequence length="171" mass="19522">MADLNKQYQCSSKAIIYNATIFSKRRQTYLIVDIEPVIDNSQPLDDRSISSLFKDYYTYARPSNDSSINNIIFGIGLVVVILLLLVIVIKLIYKCYKMYHDDNGNENDDDDKEEVNKSPLLTSTAVRRDSSLRNPAAPAIRSSLNLETQMELRQKHLSKTFSDTPPTQKKL</sequence>
<dbReference type="EMBL" id="CAJOBS010000317">
    <property type="protein sequence ID" value="CAF4550437.1"/>
    <property type="molecule type" value="Genomic_DNA"/>
</dbReference>
<dbReference type="Proteomes" id="UP000663865">
    <property type="component" value="Unassembled WGS sequence"/>
</dbReference>
<dbReference type="Proteomes" id="UP000663833">
    <property type="component" value="Unassembled WGS sequence"/>
</dbReference>
<feature type="transmembrane region" description="Helical" evidence="1">
    <location>
        <begin position="71"/>
        <end position="93"/>
    </location>
</feature>
<dbReference type="EMBL" id="CAJOBO010000310">
    <property type="protein sequence ID" value="CAF4189545.1"/>
    <property type="molecule type" value="Genomic_DNA"/>
</dbReference>
<keyword evidence="1" id="KW-0812">Transmembrane</keyword>
<evidence type="ECO:0000313" key="10">
    <source>
        <dbReference type="Proteomes" id="UP000663851"/>
    </source>
</evidence>
<evidence type="ECO:0000313" key="9">
    <source>
        <dbReference type="EMBL" id="CAF4550437.1"/>
    </source>
</evidence>
<evidence type="ECO:0000313" key="11">
    <source>
        <dbReference type="Proteomes" id="UP000663873"/>
    </source>
</evidence>
<dbReference type="Proteomes" id="UP000663851">
    <property type="component" value="Unassembled WGS sequence"/>
</dbReference>
<evidence type="ECO:0000313" key="7">
    <source>
        <dbReference type="EMBL" id="CAF4240885.1"/>
    </source>
</evidence>
<evidence type="ECO:0000313" key="4">
    <source>
        <dbReference type="EMBL" id="CAF3405051.1"/>
    </source>
</evidence>
<organism evidence="6 10">
    <name type="scientific">Rotaria socialis</name>
    <dbReference type="NCBI Taxonomy" id="392032"/>
    <lineage>
        <taxon>Eukaryota</taxon>
        <taxon>Metazoa</taxon>
        <taxon>Spiralia</taxon>
        <taxon>Gnathifera</taxon>
        <taxon>Rotifera</taxon>
        <taxon>Eurotatoria</taxon>
        <taxon>Bdelloidea</taxon>
        <taxon>Philodinida</taxon>
        <taxon>Philodinidae</taxon>
        <taxon>Rotaria</taxon>
    </lineage>
</organism>
<keyword evidence="1" id="KW-1133">Transmembrane helix</keyword>
<dbReference type="EMBL" id="CAJOBP010000969">
    <property type="protein sequence ID" value="CAF4240885.1"/>
    <property type="molecule type" value="Genomic_DNA"/>
</dbReference>
<evidence type="ECO:0000313" key="6">
    <source>
        <dbReference type="EMBL" id="CAF4189545.1"/>
    </source>
</evidence>